<name>A0ABU4VG36_9ACTN</name>
<accession>A0ABU4VG36</accession>
<organism evidence="2 3">
    <name type="scientific">Patulibacter brassicae</name>
    <dbReference type="NCBI Taxonomy" id="1705717"/>
    <lineage>
        <taxon>Bacteria</taxon>
        <taxon>Bacillati</taxon>
        <taxon>Actinomycetota</taxon>
        <taxon>Thermoleophilia</taxon>
        <taxon>Solirubrobacterales</taxon>
        <taxon>Patulibacteraceae</taxon>
        <taxon>Patulibacter</taxon>
    </lineage>
</organism>
<dbReference type="PANTHER" id="PTHR42870">
    <property type="entry name" value="ACETYL-COA C-ACETYLTRANSFERASE"/>
    <property type="match status" value="1"/>
</dbReference>
<comment type="caution">
    <text evidence="2">The sequence shown here is derived from an EMBL/GenBank/DDBJ whole genome shotgun (WGS) entry which is preliminary data.</text>
</comment>
<dbReference type="Gene3D" id="3.40.47.10">
    <property type="match status" value="1"/>
</dbReference>
<dbReference type="Proteomes" id="UP001277761">
    <property type="component" value="Unassembled WGS sequence"/>
</dbReference>
<dbReference type="InterPro" id="IPR055140">
    <property type="entry name" value="Thiolase_C_2"/>
</dbReference>
<sequence length="136" mass="13406">MTGFALTRAAAERAYADAGIAADDVDLAEVHDCFSIAEVLHAEDLGFCAKGEGGPFTEAGASAIDGTVAINPSGGLGARGHPIGATGCAQVGEAVLQLRGDAGERQVPGARVALTHTLGAFVHGAAASCAVHVLVA</sequence>
<dbReference type="EMBL" id="JAXAVX010000001">
    <property type="protein sequence ID" value="MDX8150674.1"/>
    <property type="molecule type" value="Genomic_DNA"/>
</dbReference>
<feature type="domain" description="Thiolase C-terminal" evidence="1">
    <location>
        <begin position="5"/>
        <end position="126"/>
    </location>
</feature>
<keyword evidence="3" id="KW-1185">Reference proteome</keyword>
<dbReference type="PANTHER" id="PTHR42870:SF1">
    <property type="entry name" value="NON-SPECIFIC LIPID-TRANSFER PROTEIN-LIKE 2"/>
    <property type="match status" value="1"/>
</dbReference>
<protein>
    <recommendedName>
        <fullName evidence="1">Thiolase C-terminal domain-containing protein</fullName>
    </recommendedName>
</protein>
<evidence type="ECO:0000259" key="1">
    <source>
        <dbReference type="Pfam" id="PF22691"/>
    </source>
</evidence>
<gene>
    <name evidence="2" type="ORF">SK069_03635</name>
</gene>
<dbReference type="RefSeq" id="WP_319952818.1">
    <property type="nucleotide sequence ID" value="NZ_JAXAVX010000001.1"/>
</dbReference>
<dbReference type="SUPFAM" id="SSF53901">
    <property type="entry name" value="Thiolase-like"/>
    <property type="match status" value="1"/>
</dbReference>
<reference evidence="2 3" key="1">
    <citation type="submission" date="2023-11" db="EMBL/GenBank/DDBJ databases">
        <authorList>
            <person name="Xu M."/>
            <person name="Jiang T."/>
        </authorList>
    </citation>
    <scope>NUCLEOTIDE SEQUENCE [LARGE SCALE GENOMIC DNA]</scope>
    <source>
        <strain evidence="2 3">SD</strain>
    </source>
</reference>
<evidence type="ECO:0000313" key="2">
    <source>
        <dbReference type="EMBL" id="MDX8150674.1"/>
    </source>
</evidence>
<dbReference type="Pfam" id="PF22691">
    <property type="entry name" value="Thiolase_C_1"/>
    <property type="match status" value="1"/>
</dbReference>
<evidence type="ECO:0000313" key="3">
    <source>
        <dbReference type="Proteomes" id="UP001277761"/>
    </source>
</evidence>
<dbReference type="InterPro" id="IPR016039">
    <property type="entry name" value="Thiolase-like"/>
</dbReference>
<proteinExistence type="predicted"/>